<dbReference type="Gene3D" id="2.170.130.10">
    <property type="entry name" value="TonB-dependent receptor, plug domain"/>
    <property type="match status" value="1"/>
</dbReference>
<feature type="signal peptide" evidence="10">
    <location>
        <begin position="1"/>
        <end position="27"/>
    </location>
</feature>
<name>A0ABS7JWQ0_9SPHN</name>
<comment type="similarity">
    <text evidence="8 9">Belongs to the TonB-dependent receptor family.</text>
</comment>
<keyword evidence="14" id="KW-1185">Reference proteome</keyword>
<dbReference type="InterPro" id="IPR012910">
    <property type="entry name" value="Plug_dom"/>
</dbReference>
<dbReference type="InterPro" id="IPR039426">
    <property type="entry name" value="TonB-dep_rcpt-like"/>
</dbReference>
<evidence type="ECO:0000256" key="4">
    <source>
        <dbReference type="ARBA" id="ARBA00022692"/>
    </source>
</evidence>
<keyword evidence="10" id="KW-0732">Signal</keyword>
<keyword evidence="4 8" id="KW-0812">Transmembrane</keyword>
<keyword evidence="7 8" id="KW-0998">Cell outer membrane</keyword>
<dbReference type="PANTHER" id="PTHR47234:SF2">
    <property type="entry name" value="TONB-DEPENDENT RECEPTOR"/>
    <property type="match status" value="1"/>
</dbReference>
<dbReference type="RefSeq" id="WP_221603246.1">
    <property type="nucleotide sequence ID" value="NZ_JAIGNU010000002.1"/>
</dbReference>
<evidence type="ECO:0000313" key="14">
    <source>
        <dbReference type="Proteomes" id="UP000782554"/>
    </source>
</evidence>
<dbReference type="InterPro" id="IPR000531">
    <property type="entry name" value="Beta-barrel_TonB"/>
</dbReference>
<organism evidence="13 14">
    <name type="scientific">Qipengyuania mesophila</name>
    <dbReference type="NCBI Taxonomy" id="2867246"/>
    <lineage>
        <taxon>Bacteria</taxon>
        <taxon>Pseudomonadati</taxon>
        <taxon>Pseudomonadota</taxon>
        <taxon>Alphaproteobacteria</taxon>
        <taxon>Sphingomonadales</taxon>
        <taxon>Erythrobacteraceae</taxon>
        <taxon>Qipengyuania</taxon>
    </lineage>
</organism>
<comment type="subcellular location">
    <subcellularLocation>
        <location evidence="1 8">Cell outer membrane</location>
        <topology evidence="1 8">Multi-pass membrane protein</topology>
    </subcellularLocation>
</comment>
<protein>
    <submittedName>
        <fullName evidence="13">TonB-dependent receptor</fullName>
    </submittedName>
</protein>
<comment type="caution">
    <text evidence="13">The sequence shown here is derived from an EMBL/GenBank/DDBJ whole genome shotgun (WGS) entry which is preliminary data.</text>
</comment>
<evidence type="ECO:0000256" key="5">
    <source>
        <dbReference type="ARBA" id="ARBA00023077"/>
    </source>
</evidence>
<dbReference type="SUPFAM" id="SSF56935">
    <property type="entry name" value="Porins"/>
    <property type="match status" value="1"/>
</dbReference>
<keyword evidence="2 8" id="KW-0813">Transport</keyword>
<evidence type="ECO:0000256" key="2">
    <source>
        <dbReference type="ARBA" id="ARBA00022448"/>
    </source>
</evidence>
<dbReference type="PROSITE" id="PS52016">
    <property type="entry name" value="TONB_DEPENDENT_REC_3"/>
    <property type="match status" value="1"/>
</dbReference>
<dbReference type="EMBL" id="JAIGNU010000002">
    <property type="protein sequence ID" value="MBX7502070.1"/>
    <property type="molecule type" value="Genomic_DNA"/>
</dbReference>
<dbReference type="PANTHER" id="PTHR47234">
    <property type="match status" value="1"/>
</dbReference>
<dbReference type="Proteomes" id="UP000782554">
    <property type="component" value="Unassembled WGS sequence"/>
</dbReference>
<sequence>MKLHTYFKASAAPAALGLALLSQPAMAQDTGDDAEAAPTGGAIVVTGSRIARPDVESASPVTVVGAQEVADTGTVRVEDLVNSLPQVLGGQNAFVANGASGTATVDLRGLGTARTLVLVNGRRLQPGDPALPAADLNQIPASLIERVEVLTGGASATYGADAVAGVVNFVMDTDFEGVRLDATYGFYQHNNDTNQVVRGDGQTVNDRQDARGFVAPKGNDVGGSQYNVELTLGSAFDDGRGHVTGYVGYREVEALLLGDRDYSFCALTGGGARDNTSCGGSANAINATVADPFFNFFGALVADGSDDFSGAYQPYNYNPINHFQRPDTRYTAGFFGDYEISPAVTAYAEFMFMDDRSQAQIAQSGTFFAEQYNLSCDSPLFNAAQGDYLCGLIDGNEDAGDFVDTDGDGVADTDPTGAGVVPIYIGKRNIEGGPRFDDLRHTAYRIVAGLRGPITDSIRYDASFQYGTTIFQQKYNNDFSVSRLRNALQATTDADGNVVCQSVVNGSDPNCVVYNPFQGPGIVASGDPRDGITQAAIDYVSIPLLSTGEVEEVVANAYIAGDLVSIGNASPIGFVLGAEYREELISTRNDVGFQTQDGAGQGSPQLDVFGKFDVKEVFGELRIPLIEDGFVDMLALELGYRYSDYSTGNSTDTYKILAEFAPVDWIKFRGGYNRAVRAPNILNLFSPNRVALFGGSDPCSGATPDFTVAQCVNLGVPAARYGTVTGSPAAQYNQFIGGNPNAEPEKADTYTVGVVIEPDQFIPGLTLAVDYYDISVENAISTLGAQTIINQCGLTGDPFYCDLVTRAPGSLTLWTNGGFVTNTTLNVGGFSTSGVDIAAGYNRSIGAGRLNFQFNGTWLNEYAFDTGIPTATTDGIGDCAGYHGTVCGTPAPEWRHTMRLGYTFDFGFGASVRWRHFGAVDWDQRSTDGDVGTGAAASVGDIGQQNYFDLTLSYDLDPVMLRLGVNNIFDKEPPVMGANYGGNNGNTYVETYDPVGRRIFMSATLQF</sequence>
<accession>A0ABS7JWQ0</accession>
<evidence type="ECO:0000259" key="12">
    <source>
        <dbReference type="Pfam" id="PF07715"/>
    </source>
</evidence>
<evidence type="ECO:0000256" key="10">
    <source>
        <dbReference type="SAM" id="SignalP"/>
    </source>
</evidence>
<gene>
    <name evidence="13" type="ORF">K3181_11510</name>
</gene>
<dbReference type="Pfam" id="PF00593">
    <property type="entry name" value="TonB_dep_Rec_b-barrel"/>
    <property type="match status" value="1"/>
</dbReference>
<evidence type="ECO:0000256" key="6">
    <source>
        <dbReference type="ARBA" id="ARBA00023136"/>
    </source>
</evidence>
<feature type="chain" id="PRO_5046739964" evidence="10">
    <location>
        <begin position="28"/>
        <end position="1007"/>
    </location>
</feature>
<evidence type="ECO:0000256" key="8">
    <source>
        <dbReference type="PROSITE-ProRule" id="PRU01360"/>
    </source>
</evidence>
<evidence type="ECO:0000259" key="11">
    <source>
        <dbReference type="Pfam" id="PF00593"/>
    </source>
</evidence>
<dbReference type="InterPro" id="IPR037066">
    <property type="entry name" value="Plug_dom_sf"/>
</dbReference>
<keyword evidence="13" id="KW-0675">Receptor</keyword>
<evidence type="ECO:0000256" key="1">
    <source>
        <dbReference type="ARBA" id="ARBA00004571"/>
    </source>
</evidence>
<feature type="domain" description="TonB-dependent receptor plug" evidence="12">
    <location>
        <begin position="56"/>
        <end position="166"/>
    </location>
</feature>
<keyword evidence="3 8" id="KW-1134">Transmembrane beta strand</keyword>
<evidence type="ECO:0000313" key="13">
    <source>
        <dbReference type="EMBL" id="MBX7502070.1"/>
    </source>
</evidence>
<keyword evidence="6 8" id="KW-0472">Membrane</keyword>
<evidence type="ECO:0000256" key="7">
    <source>
        <dbReference type="ARBA" id="ARBA00023237"/>
    </source>
</evidence>
<proteinExistence type="inferred from homology"/>
<dbReference type="Gene3D" id="2.40.170.20">
    <property type="entry name" value="TonB-dependent receptor, beta-barrel domain"/>
    <property type="match status" value="1"/>
</dbReference>
<dbReference type="Pfam" id="PF07715">
    <property type="entry name" value="Plug"/>
    <property type="match status" value="1"/>
</dbReference>
<keyword evidence="5 9" id="KW-0798">TonB box</keyword>
<evidence type="ECO:0000256" key="3">
    <source>
        <dbReference type="ARBA" id="ARBA00022452"/>
    </source>
</evidence>
<dbReference type="InterPro" id="IPR036942">
    <property type="entry name" value="Beta-barrel_TonB_sf"/>
</dbReference>
<reference evidence="13 14" key="1">
    <citation type="submission" date="2021-08" db="EMBL/GenBank/DDBJ databases">
        <title>Comparative Genomics Analysis of the Genus Qipengyuania Reveals Extensive Genetic Diversity and Metabolic Versatility, Including the Description of Fifteen Novel Species.</title>
        <authorList>
            <person name="Liu Y."/>
        </authorList>
    </citation>
    <scope>NUCLEOTIDE SEQUENCE [LARGE SCALE GENOMIC DNA]</scope>
    <source>
        <strain evidence="13 14">YG27</strain>
    </source>
</reference>
<evidence type="ECO:0000256" key="9">
    <source>
        <dbReference type="RuleBase" id="RU003357"/>
    </source>
</evidence>
<feature type="domain" description="TonB-dependent receptor-like beta-barrel" evidence="11">
    <location>
        <begin position="420"/>
        <end position="968"/>
    </location>
</feature>